<organism evidence="1 2">
    <name type="scientific">Kingdonia uniflora</name>
    <dbReference type="NCBI Taxonomy" id="39325"/>
    <lineage>
        <taxon>Eukaryota</taxon>
        <taxon>Viridiplantae</taxon>
        <taxon>Streptophyta</taxon>
        <taxon>Embryophyta</taxon>
        <taxon>Tracheophyta</taxon>
        <taxon>Spermatophyta</taxon>
        <taxon>Magnoliopsida</taxon>
        <taxon>Ranunculales</taxon>
        <taxon>Circaeasteraceae</taxon>
        <taxon>Kingdonia</taxon>
    </lineage>
</organism>
<reference evidence="1 2" key="1">
    <citation type="journal article" date="2020" name="IScience">
        <title>Genome Sequencing of the Endangered Kingdonia uniflora (Circaeasteraceae, Ranunculales) Reveals Potential Mechanisms of Evolutionary Specialization.</title>
        <authorList>
            <person name="Sun Y."/>
            <person name="Deng T."/>
            <person name="Zhang A."/>
            <person name="Moore M.J."/>
            <person name="Landis J.B."/>
            <person name="Lin N."/>
            <person name="Zhang H."/>
            <person name="Zhang X."/>
            <person name="Huang J."/>
            <person name="Zhang X."/>
            <person name="Sun H."/>
            <person name="Wang H."/>
        </authorList>
    </citation>
    <scope>NUCLEOTIDE SEQUENCE [LARGE SCALE GENOMIC DNA]</scope>
    <source>
        <strain evidence="1">TB1705</strain>
        <tissue evidence="1">Leaf</tissue>
    </source>
</reference>
<dbReference type="EMBL" id="JACGCM010000601">
    <property type="protein sequence ID" value="KAF6170194.1"/>
    <property type="molecule type" value="Genomic_DNA"/>
</dbReference>
<accession>A0A7J7NT85</accession>
<dbReference type="Proteomes" id="UP000541444">
    <property type="component" value="Unassembled WGS sequence"/>
</dbReference>
<evidence type="ECO:0000313" key="2">
    <source>
        <dbReference type="Proteomes" id="UP000541444"/>
    </source>
</evidence>
<keyword evidence="2" id="KW-1185">Reference proteome</keyword>
<comment type="caution">
    <text evidence="1">The sequence shown here is derived from an EMBL/GenBank/DDBJ whole genome shotgun (WGS) entry which is preliminary data.</text>
</comment>
<proteinExistence type="predicted"/>
<name>A0A7J7NT85_9MAGN</name>
<gene>
    <name evidence="1" type="ORF">GIB67_038727</name>
</gene>
<dbReference type="AlphaFoldDB" id="A0A7J7NT85"/>
<protein>
    <submittedName>
        <fullName evidence="1">Uncharacterized protein</fullName>
    </submittedName>
</protein>
<sequence length="331" mass="36224">MKTLLIRAMGREASDHLNGALVSHLNSIHETFQVLDQTLASTLEKVEWKEVMQIGEQVSKQATIGPNADLMSSNIPINPTKLSIKGIYSKTIYLIFGVQNIVCKIITQNHIYSFHIPFSNYFILYSYIYVYYTNSGGTSIDPSVQQTGMGLIKSNPGINNTINKDISQAWMNMNTALLDIGNSINTNVILESDHCATIVNSFAILSANTAAHKLSNKLLTFEQQEKRDLTNTKRRQAYANKQREKILVEQAFGGTSIDQSVEQNGMGLIISNPGISNTINRYISQACLIVNTALLATGNAIGTNVMLESDQSATTVNPSAIVSANITGMPT</sequence>
<evidence type="ECO:0000313" key="1">
    <source>
        <dbReference type="EMBL" id="KAF6170194.1"/>
    </source>
</evidence>